<organism evidence="3 4">
    <name type="scientific">Methylorubrum extorquens (strain CM4 / NCIMB 13688)</name>
    <name type="common">Methylobacterium extorquens</name>
    <dbReference type="NCBI Taxonomy" id="440085"/>
    <lineage>
        <taxon>Bacteria</taxon>
        <taxon>Pseudomonadati</taxon>
        <taxon>Pseudomonadota</taxon>
        <taxon>Alphaproteobacteria</taxon>
        <taxon>Hyphomicrobiales</taxon>
        <taxon>Methylobacteriaceae</taxon>
        <taxon>Methylorubrum</taxon>
    </lineage>
</organism>
<dbReference type="AlphaFoldDB" id="B7KRR3"/>
<evidence type="ECO:0000313" key="3">
    <source>
        <dbReference type="EMBL" id="ACK85590.1"/>
    </source>
</evidence>
<dbReference type="KEGG" id="mch:Mchl_4820"/>
<feature type="region of interest" description="Disordered" evidence="1">
    <location>
        <begin position="60"/>
        <end position="86"/>
    </location>
</feature>
<keyword evidence="2" id="KW-0732">Signal</keyword>
<proteinExistence type="predicted"/>
<feature type="signal peptide" evidence="2">
    <location>
        <begin position="1"/>
        <end position="22"/>
    </location>
</feature>
<evidence type="ECO:0008006" key="5">
    <source>
        <dbReference type="Google" id="ProtNLM"/>
    </source>
</evidence>
<gene>
    <name evidence="3" type="ordered locus">Mchl_4820</name>
</gene>
<sequence length="86" mass="9453">MVPHIAIAVTALIFAVITTSSAAAFPERSRFEPYATSNNIYEPDLRRSYVQPDFTGCPMSSAKEGNAEQQNFPVKQYGQTSGGYRC</sequence>
<feature type="compositionally biased region" description="Polar residues" evidence="1">
    <location>
        <begin position="67"/>
        <end position="79"/>
    </location>
</feature>
<reference evidence="3 4" key="2">
    <citation type="journal article" date="2012" name="J. Bacteriol.">
        <title>Complete genome sequences of six strains of the genus Methylobacterium.</title>
        <authorList>
            <person name="Marx C.J."/>
            <person name="Bringel F."/>
            <person name="Chistoserdova L."/>
            <person name="Moulin L."/>
            <person name="Farhan Ul Haque M."/>
            <person name="Fleischman D.E."/>
            <person name="Gruffaz C."/>
            <person name="Jourand P."/>
            <person name="Knief C."/>
            <person name="Lee M.C."/>
            <person name="Muller E.E."/>
            <person name="Nadalig T."/>
            <person name="Peyraud R."/>
            <person name="Roselli S."/>
            <person name="Russ L."/>
            <person name="Goodwin L.A."/>
            <person name="Ivanova N."/>
            <person name="Kyrpides N."/>
            <person name="Lajus A."/>
            <person name="Land M.L."/>
            <person name="Medigue C."/>
            <person name="Mikhailova N."/>
            <person name="Nolan M."/>
            <person name="Woyke T."/>
            <person name="Stolyar S."/>
            <person name="Vorholt J.A."/>
            <person name="Vuilleumier S."/>
        </authorList>
    </citation>
    <scope>NUCLEOTIDE SEQUENCE [LARGE SCALE GENOMIC DNA]</scope>
    <source>
        <strain evidence="4">CM4 / NCIMB 13688</strain>
    </source>
</reference>
<name>B7KRR3_METC4</name>
<dbReference type="Proteomes" id="UP000002385">
    <property type="component" value="Chromosome"/>
</dbReference>
<dbReference type="HOGENOM" id="CLU_2523716_0_0_5"/>
<accession>B7KRR3</accession>
<evidence type="ECO:0000256" key="1">
    <source>
        <dbReference type="SAM" id="MobiDB-lite"/>
    </source>
</evidence>
<protein>
    <recommendedName>
        <fullName evidence="5">Secreted protein</fullName>
    </recommendedName>
</protein>
<dbReference type="EMBL" id="CP001298">
    <property type="protein sequence ID" value="ACK85590.1"/>
    <property type="molecule type" value="Genomic_DNA"/>
</dbReference>
<feature type="chain" id="PRO_5002856335" description="Secreted protein" evidence="2">
    <location>
        <begin position="23"/>
        <end position="86"/>
    </location>
</feature>
<evidence type="ECO:0000256" key="2">
    <source>
        <dbReference type="SAM" id="SignalP"/>
    </source>
</evidence>
<dbReference type="RefSeq" id="WP_015952571.1">
    <property type="nucleotide sequence ID" value="NC_011757.1"/>
</dbReference>
<evidence type="ECO:0000313" key="4">
    <source>
        <dbReference type="Proteomes" id="UP000002385"/>
    </source>
</evidence>
<reference evidence="4" key="1">
    <citation type="submission" date="2008-12" db="EMBL/GenBank/DDBJ databases">
        <title>Complete sequence of chromosome of Methylobacterium chloromethanicum CM4.</title>
        <authorList>
            <consortium name="US DOE Joint Genome Institute"/>
            <person name="Lucas S."/>
            <person name="Copeland A."/>
            <person name="Lapidus A."/>
            <person name="Glavina del Rio T."/>
            <person name="Dalin E."/>
            <person name="Tice H."/>
            <person name="Bruce D."/>
            <person name="Goodwin L."/>
            <person name="Pitluck S."/>
            <person name="Chertkov O."/>
            <person name="Brettin T."/>
            <person name="Detter J.C."/>
            <person name="Han C."/>
            <person name="Larimer F."/>
            <person name="Land M."/>
            <person name="Hauser L."/>
            <person name="Kyrpides N."/>
            <person name="Mikhailova N."/>
            <person name="Marx C."/>
            <person name="Richardson P."/>
        </authorList>
    </citation>
    <scope>NUCLEOTIDE SEQUENCE [LARGE SCALE GENOMIC DNA]</scope>
    <source>
        <strain evidence="4">CM4 / NCIMB 13688</strain>
    </source>
</reference>